<dbReference type="AlphaFoldDB" id="A0A6C0I4R6"/>
<name>A0A6C0I4R6_9ZZZZ</name>
<accession>A0A6C0I4R6</accession>
<evidence type="ECO:0000313" key="1">
    <source>
        <dbReference type="EMBL" id="QHT87133.1"/>
    </source>
</evidence>
<proteinExistence type="predicted"/>
<sequence length="249" mass="29343">MKITVIAHIYNEEYLLPFWLEHHKKIFDHGIIINYNSTDKSMEIVRSICPTWQIIESRNNTFEPIGIDAEVMEIERSILDYKMALNVTEFLMITNDLHKLLSNTGQNNYPVSTVTALSEKNDYYPNSLKELYNNFERINTNFRCPNKDVFRFLHSYETGKYHAGRHACDNPLSESLPIIIIWFGCYPWNIDLINRKLQIDTRVPDSDTGYVRWNKDKFEKFKNNLLTSNSISISENELLLHSIKFMSDF</sequence>
<organism evidence="1">
    <name type="scientific">viral metagenome</name>
    <dbReference type="NCBI Taxonomy" id="1070528"/>
    <lineage>
        <taxon>unclassified sequences</taxon>
        <taxon>metagenomes</taxon>
        <taxon>organismal metagenomes</taxon>
    </lineage>
</organism>
<evidence type="ECO:0008006" key="2">
    <source>
        <dbReference type="Google" id="ProtNLM"/>
    </source>
</evidence>
<reference evidence="1" key="1">
    <citation type="journal article" date="2020" name="Nature">
        <title>Giant virus diversity and host interactions through global metagenomics.</title>
        <authorList>
            <person name="Schulz F."/>
            <person name="Roux S."/>
            <person name="Paez-Espino D."/>
            <person name="Jungbluth S."/>
            <person name="Walsh D.A."/>
            <person name="Denef V.J."/>
            <person name="McMahon K.D."/>
            <person name="Konstantinidis K.T."/>
            <person name="Eloe-Fadrosh E.A."/>
            <person name="Kyrpides N.C."/>
            <person name="Woyke T."/>
        </authorList>
    </citation>
    <scope>NUCLEOTIDE SEQUENCE</scope>
    <source>
        <strain evidence="1">GVMAG-M-3300023184-190</strain>
    </source>
</reference>
<protein>
    <recommendedName>
        <fullName evidence="2">Glycosyltransferase</fullName>
    </recommendedName>
</protein>
<dbReference type="EMBL" id="MN740084">
    <property type="protein sequence ID" value="QHT87133.1"/>
    <property type="molecule type" value="Genomic_DNA"/>
</dbReference>